<reference evidence="3 4" key="1">
    <citation type="journal article" date="2013" name="Curr. Biol.">
        <title>The Genome of the Foraminiferan Reticulomyxa filosa.</title>
        <authorList>
            <person name="Glockner G."/>
            <person name="Hulsmann N."/>
            <person name="Schleicher M."/>
            <person name="Noegel A.A."/>
            <person name="Eichinger L."/>
            <person name="Gallinger C."/>
            <person name="Pawlowski J."/>
            <person name="Sierra R."/>
            <person name="Euteneuer U."/>
            <person name="Pillet L."/>
            <person name="Moustafa A."/>
            <person name="Platzer M."/>
            <person name="Groth M."/>
            <person name="Szafranski K."/>
            <person name="Schliwa M."/>
        </authorList>
    </citation>
    <scope>NUCLEOTIDE SEQUENCE [LARGE SCALE GENOMIC DNA]</scope>
</reference>
<dbReference type="InterPro" id="IPR011009">
    <property type="entry name" value="Kinase-like_dom_sf"/>
</dbReference>
<dbReference type="PROSITE" id="PS00107">
    <property type="entry name" value="PROTEIN_KINASE_ATP"/>
    <property type="match status" value="1"/>
</dbReference>
<comment type="caution">
    <text evidence="3">The sequence shown here is derived from an EMBL/GenBank/DDBJ whole genome shotgun (WGS) entry which is preliminary data.</text>
</comment>
<gene>
    <name evidence="3" type="ORF">RFI_11982</name>
</gene>
<evidence type="ECO:0000313" key="3">
    <source>
        <dbReference type="EMBL" id="ETO25157.1"/>
    </source>
</evidence>
<feature type="region of interest" description="Disordered" evidence="2">
    <location>
        <begin position="17"/>
        <end position="97"/>
    </location>
</feature>
<keyword evidence="4" id="KW-1185">Reference proteome</keyword>
<evidence type="ECO:0000256" key="2">
    <source>
        <dbReference type="SAM" id="MobiDB-lite"/>
    </source>
</evidence>
<proteinExistence type="predicted"/>
<dbReference type="Proteomes" id="UP000023152">
    <property type="component" value="Unassembled WGS sequence"/>
</dbReference>
<feature type="non-terminal residue" evidence="3">
    <location>
        <position position="223"/>
    </location>
</feature>
<feature type="compositionally biased region" description="Polar residues" evidence="2">
    <location>
        <begin position="43"/>
        <end position="67"/>
    </location>
</feature>
<keyword evidence="1" id="KW-0547">Nucleotide-binding</keyword>
<sequence length="223" mass="24781">MGNEKSKNCLSCTNENFFVDCSPPPPVQKPTWSDNHEAPKPKSSPNMNKTPVNGDSPLTSFSVSDASTFGLEDSDGVLAPKRPHLKNNNSSSENMSSQLSVLVEAENETTERTLVNAKEHEYVDVPPMVADLIKPENARKNVMDTFEVIQTLGDGMSSSVFEVRHVVTDQRYALKRLRVCSGCVMFFFALESINFYSFQKIKTLGFLLTNPIPVLFLLNDITL</sequence>
<evidence type="ECO:0000313" key="4">
    <source>
        <dbReference type="Proteomes" id="UP000023152"/>
    </source>
</evidence>
<feature type="compositionally biased region" description="Low complexity" evidence="2">
    <location>
        <begin position="87"/>
        <end position="97"/>
    </location>
</feature>
<keyword evidence="1" id="KW-0067">ATP-binding</keyword>
<feature type="binding site" evidence="1">
    <location>
        <position position="175"/>
    </location>
    <ligand>
        <name>ATP</name>
        <dbReference type="ChEBI" id="CHEBI:30616"/>
    </ligand>
</feature>
<dbReference type="AlphaFoldDB" id="X6NIH9"/>
<dbReference type="GO" id="GO:0005524">
    <property type="term" value="F:ATP binding"/>
    <property type="evidence" value="ECO:0007669"/>
    <property type="project" value="UniProtKB-UniRule"/>
</dbReference>
<accession>X6NIH9</accession>
<dbReference type="EMBL" id="ASPP01008718">
    <property type="protein sequence ID" value="ETO25157.1"/>
    <property type="molecule type" value="Genomic_DNA"/>
</dbReference>
<organism evidence="3 4">
    <name type="scientific">Reticulomyxa filosa</name>
    <dbReference type="NCBI Taxonomy" id="46433"/>
    <lineage>
        <taxon>Eukaryota</taxon>
        <taxon>Sar</taxon>
        <taxon>Rhizaria</taxon>
        <taxon>Retaria</taxon>
        <taxon>Foraminifera</taxon>
        <taxon>Monothalamids</taxon>
        <taxon>Reticulomyxidae</taxon>
        <taxon>Reticulomyxa</taxon>
    </lineage>
</organism>
<protein>
    <recommendedName>
        <fullName evidence="5">Protein kinase domain-containing protein</fullName>
    </recommendedName>
</protein>
<name>X6NIH9_RETFI</name>
<dbReference type="InterPro" id="IPR017441">
    <property type="entry name" value="Protein_kinase_ATP_BS"/>
</dbReference>
<evidence type="ECO:0000256" key="1">
    <source>
        <dbReference type="PROSITE-ProRule" id="PRU10141"/>
    </source>
</evidence>
<dbReference type="SUPFAM" id="SSF56112">
    <property type="entry name" value="Protein kinase-like (PK-like)"/>
    <property type="match status" value="1"/>
</dbReference>
<evidence type="ECO:0008006" key="5">
    <source>
        <dbReference type="Google" id="ProtNLM"/>
    </source>
</evidence>
<dbReference type="Gene3D" id="3.30.200.20">
    <property type="entry name" value="Phosphorylase Kinase, domain 1"/>
    <property type="match status" value="1"/>
</dbReference>